<feature type="coiled-coil region" evidence="1">
    <location>
        <begin position="1938"/>
        <end position="2022"/>
    </location>
</feature>
<feature type="coiled-coil region" evidence="1">
    <location>
        <begin position="231"/>
        <end position="258"/>
    </location>
</feature>
<feature type="compositionally biased region" description="Acidic residues" evidence="2">
    <location>
        <begin position="1135"/>
        <end position="1158"/>
    </location>
</feature>
<comment type="caution">
    <text evidence="3">The sequence shown here is derived from an EMBL/GenBank/DDBJ whole genome shotgun (WGS) entry which is preliminary data.</text>
</comment>
<feature type="coiled-coil region" evidence="1">
    <location>
        <begin position="1722"/>
        <end position="1749"/>
    </location>
</feature>
<protein>
    <submittedName>
        <fullName evidence="3">Uncharacterized protein</fullName>
    </submittedName>
</protein>
<sequence>MCSFNFILNEHLFNFQHYEKMSETENETFPIILNDVYAERKDSIIHTFHAIFEDFSTDSKSDKFRLSKEQIQSILDQIINKNLNLERERFLSYLIYLISDIAKLNNLKDPKFIGDFYLEKKKFDRKYDSDGQLLNILQTFRSNPINPNFPRFKSFFALFLGFSFDATLMKSTLFDLRKIVMNTMKSVFRILKKERKKIEIVSNSFTRTDDLKSEKLKRKINKLQSKREQECNFYQQSMNSFENQLQQAKKIINNYKKFRLKIEGDLLNIIRQVESLEEKEVVNTPDQVTLGELKKHTNQLIEDIQVTTESLESSKSFLNDNNFSNDSSFKMNFIQQLKEKDEVIKHLKNQLKNTVSTLDIENTLSQNKLSPTHTVTVDSTVKLNKMLMKTSLDFRKALSEKQEMSEIIQNQKSQIDSFLSLKSDIERANNEKKALKEQIVELTEVNKSLKEKNKLMKQKIEEQNQHFESLTQKVSNLKERIEKQKSIEFQGPSNEMLKNLKGSLLIEQITEKTNLLIESENKIQDLQKENMRLANENETLHDTQKFDQNKIESLKENIKSLKEQLDDRDEQYRDLRSSLSGSNLEKLEKKLQSSLDEKNNFQKQLHKLTQHYQKLRDIVKEVKNTNYSLNEENNSLKYQINDIKKAKKQQEVDNFVLKKKVEKISKRSLTKKQISQLVKEYPNIITFGNDLKHTVESLAESIQNISIISQDKEKRNEELRQSKEMLEFKLIQQQEIINKLQDENERISSYYKDLLGRINKVAQCQEEKDIPDITQQIFEERNKLKENIDEINELLNSENEIIENESSLGDKQKQDFATGLVDKIKYLLYDQKHFNQVKEIINCNSNDNISKVINDMVTSENIVSKIKETIQNNTPEEIEEKVKIVNSLNKLFNVHEGIQLVQSVSKLHKDSILISSILGADQQQKNIPKLIKNLREKIEEFTLLFDQLHQFIYFENNEELLKQVIQLLRMKNGVKKLIPFETNKELLQQIRQKLMEIVKLREKVAISKEFLSEIIEIFPEVNPNEVITKIKETKTKADQFKNRISQLLNIEQANENTEEAIIKQVELLRNSSQIIFQHFPESEDLIDTINHILAFYDISEAISKEIHNFVEFEDIPEILSLLLKKIPESSVAFQTEEEEEEEEGKEIEEEELKETDECEEDVDTIYEVVEEETNENESNNCENMKHDTFVEGDIPENIYVEEEGNIDGLNHVIIQKLPSSSLKETPSSNSFFNEQLTEYKVKYEQLNKEMTKFISEIAKILDISQDNNDFNHDIITKKIIKLVNSHQLLRNIQAFFENVNERDIPQTIKGLIEENNQKIQEINVYSDTFAQLKEIIGAKSLTRNDLLESVRQIKNENAQLDKLIVQLQESVQFDRNGEIASFLKELIENNQNNPKELEIMLKKIFPTQKINTIFDDVQTLKDDFNATVEELQIKHKTFVDSVQTSLSSFDIASETDIPAIIAKLVKENAIFRKDNHEINQFFENIKPFIKFNNNTDLSQKIEKLFRLKKRVKVVMENLPSVKNIEEIPGFINEIQNETQNFQKKYDSLMKKIYSLSNENEEGKAIITLSKIIDKATILESDLNRAMRTQNSTEAMSKLRNIIEDSKSIDTLRSSLIIDIDTIPTEIIRYKNLTDSLKTEISNLQNEVQKKISDISQYKSIQAGVYCTLASIFECPPKDTEIIKCATEMKNKVDENRKLNDGLKSQIIDILGIDHISEFPDKISDIIEDNKELTNELSELKEKIAHVKNSFSCDDFTTIPEVYNKMKESKSKIKDSYNRFLKQVASTLQETGLTSRAISSKVESQLIDSINQLRISNGELSDKLKISQNILSDIKDIVQIDDLKNLPEYVRQMYDENNNVHSAASYLNCDILDLDNEIKQMKQSNATKQVIIDKIGECFGVKTNGNDELTPKLLDKAQKYKDKKNIIMSLLKTTKCPNIENLHSKIAQIIEKNNDTEEKNAESENELIKLRSYIDDLQSSFRDVSSSDIMNIPTEMLSLKNENEKLKQNNIVLTNNFKKFQDQITDGLKIWKSQSPEEIIESIKDLKKSSELESTKHNNLIDKLSLMINFDDPDQIPSFVQKIVNDNHAMDAKLKRFSQIQSTFGDIEMDDAPRILSQCRSSLKNKSDQFDELSSKYQRLLNGIREIISFNNENEIVNKLHHFSISAKEDKAKYENLKSAIQSVPFLSNHSFSVENDPIKVMDSMKKQLTEKNESERLFSDIQNIVKSKNVTDLLNDIRKIQNDAEKYSNIVNSLKQYLPFDQEDRFPSLIKNLVESLKGAEDQIKIDHEIFEKLKENVDFYSPDQLPFQINKMKNELQKASNITNSLTSTLKLRSPDDLPQKIDQLMNDYQKLTDDHSNLTKKISNIIDPETSNSTSLLFGSTQETPIEILGNKIETIKNKLKEKNSEYDALHDKYYNFVGSIGRIVRETTEESILKQVYENVEKIKAMERGCQSHLETLNSLKRILSVNNDDTLVKTVQKLFNSTKQLKSTVAQIVDENLPLSKDVSISDLSTHIVSFQAEFDAIRGKFDQVKRMLQVTDDDKLFDSLFALTENHKQLVYQLLNLTKVQKEEDIVAYVKKLILEHDNLIHELCELEGINRSSDMNKLKSAVINDKKCLSKVKKIIDASDEDDLIHKIQQMKDTMNDISETTGMNDANKIAQTVKRVFSTFDDGFGSQKSVENAENRQKIIHDLIEVSNTNNIEEMKLQMIKSRKILNELKGITGTLDDDQIVPEIKSIIDTAGNIPLPRKSANPFSMTYPIKRPKIQNIRDSIEMNRNLAESLQKEMKTNNNDEIVGKMREMQNFINSIKNITGIENEDDIVHHISELLNQIGHDSNHFSKPSLSNALSSASDTRKVIDKIKKEANIDDSEKAVSQLIKKNRIVNDLMKLTNISNEDQLIPQLEDILNAAHSLSEYQDDLNQVTALPRTSKPMNLPTVKSSIERNRRFSNKLRNSLNIADNDDAAALKMIKYHKIVEELKNITGIDDESKIVSEIEDLLNSVPSNDFEPNDFRINSSRGYDKISMLKNSFDNNRKLADSLKNAVNDKSGNKASDKLHQWQSIINELKSFTNSNDDYEILPKIRSLIEIADEINVNKYSRNSQFSKNQNDSRLDDIKQSILNNKRLVDNIRIATNINGDDDMLLNSLSSKSRLVEDLKKITGTNDESLIAQQIREIYSSNGSNQRLMQELQDAAKVNDPKTLKQVVHLVNDLKGMVQTDDIEEIKEKLSKYHMIIKKLLIITGIADPALLPDQISTIFKAVNISSTPSKLIIEQMAQSIENNQRFINELYEMFHEINLSSLKESVKRYFSIINDLSKFLQLVDENQIYPTVSKMKQALTELRILTNSETNDQIKGFISRYKGLMISISAIINSNNDSELIDKLKNFVMIQKRYSILLDVLKQYLTFSKEEEIPQVADNILKQAQIDRNFVNHLLMLIKESDQIDIKFDENLSTNIVEWFIKYLKKCDIVMADYTKFMDSAAVYGYQGESSLEASEFLIEYSIKKRKHEIMESAHDEIENLRKNSDEKIKLVEKRNSDLREALSEARKLKQEAQQSVVDMQNESLEREITLQNDITELNNTISNWKTILHELVRLAAGLVYDKTIINNGLTQEEKKMLNII</sequence>
<feature type="region of interest" description="Disordered" evidence="2">
    <location>
        <begin position="1131"/>
        <end position="1158"/>
    </location>
</feature>
<keyword evidence="1" id="KW-0175">Coiled coil</keyword>
<feature type="coiled-coil region" evidence="1">
    <location>
        <begin position="1229"/>
        <end position="1256"/>
    </location>
</feature>
<feature type="coiled-coil region" evidence="1">
    <location>
        <begin position="418"/>
        <end position="649"/>
    </location>
</feature>
<dbReference type="Proteomes" id="UP000179807">
    <property type="component" value="Unassembled WGS sequence"/>
</dbReference>
<dbReference type="VEuPathDB" id="TrichDB:TRFO_11397"/>
<organism evidence="3 4">
    <name type="scientific">Tritrichomonas foetus</name>
    <dbReference type="NCBI Taxonomy" id="1144522"/>
    <lineage>
        <taxon>Eukaryota</taxon>
        <taxon>Metamonada</taxon>
        <taxon>Parabasalia</taxon>
        <taxon>Tritrichomonadida</taxon>
        <taxon>Tritrichomonadidae</taxon>
        <taxon>Tritrichomonas</taxon>
    </lineage>
</organism>
<feature type="coiled-coil region" evidence="1">
    <location>
        <begin position="1626"/>
        <end position="1653"/>
    </location>
</feature>
<proteinExistence type="predicted"/>
<gene>
    <name evidence="3" type="ORF">TRFO_11397</name>
</gene>
<name>A0A1J4J8V1_9EUKA</name>
<dbReference type="EMBL" id="MLAK01001348">
    <property type="protein sequence ID" value="OHS94115.1"/>
    <property type="molecule type" value="Genomic_DNA"/>
</dbReference>
<evidence type="ECO:0000256" key="2">
    <source>
        <dbReference type="SAM" id="MobiDB-lite"/>
    </source>
</evidence>
<keyword evidence="4" id="KW-1185">Reference proteome</keyword>
<dbReference type="PANTHER" id="PTHR23159">
    <property type="entry name" value="CENTROSOMAL PROTEIN 2"/>
    <property type="match status" value="1"/>
</dbReference>
<evidence type="ECO:0000256" key="1">
    <source>
        <dbReference type="SAM" id="Coils"/>
    </source>
</evidence>
<dbReference type="GeneID" id="94830719"/>
<reference evidence="3" key="1">
    <citation type="submission" date="2016-10" db="EMBL/GenBank/DDBJ databases">
        <authorList>
            <person name="Benchimol M."/>
            <person name="Almeida L.G."/>
            <person name="Vasconcelos A.T."/>
            <person name="Perreira-Neves A."/>
            <person name="Rosa I.A."/>
            <person name="Tasca T."/>
            <person name="Bogo M.R."/>
            <person name="de Souza W."/>
        </authorList>
    </citation>
    <scope>NUCLEOTIDE SEQUENCE [LARGE SCALE GENOMIC DNA]</scope>
    <source>
        <strain evidence="3">K</strain>
    </source>
</reference>
<feature type="coiled-coil region" evidence="1">
    <location>
        <begin position="1343"/>
        <end position="1370"/>
    </location>
</feature>
<feature type="coiled-coil region" evidence="1">
    <location>
        <begin position="709"/>
        <end position="743"/>
    </location>
</feature>
<feature type="coiled-coil region" evidence="1">
    <location>
        <begin position="774"/>
        <end position="805"/>
    </location>
</feature>
<dbReference type="PANTHER" id="PTHR23159:SF31">
    <property type="entry name" value="CENTROSOME-ASSOCIATED PROTEIN CEP250 ISOFORM X1"/>
    <property type="match status" value="1"/>
</dbReference>
<dbReference type="RefSeq" id="XP_068347252.1">
    <property type="nucleotide sequence ID" value="XM_068496015.1"/>
</dbReference>
<feature type="coiled-coil region" evidence="1">
    <location>
        <begin position="3503"/>
        <end position="3562"/>
    </location>
</feature>
<evidence type="ECO:0000313" key="3">
    <source>
        <dbReference type="EMBL" id="OHS94115.1"/>
    </source>
</evidence>
<evidence type="ECO:0000313" key="4">
    <source>
        <dbReference type="Proteomes" id="UP000179807"/>
    </source>
</evidence>
<accession>A0A1J4J8V1</accession>
<feature type="coiled-coil region" evidence="1">
    <location>
        <begin position="2388"/>
        <end position="2415"/>
    </location>
</feature>